<name>A0AAV2IN02_LYMST</name>
<organism evidence="4 5">
    <name type="scientific">Lymnaea stagnalis</name>
    <name type="common">Great pond snail</name>
    <name type="synonym">Helix stagnalis</name>
    <dbReference type="NCBI Taxonomy" id="6523"/>
    <lineage>
        <taxon>Eukaryota</taxon>
        <taxon>Metazoa</taxon>
        <taxon>Spiralia</taxon>
        <taxon>Lophotrochozoa</taxon>
        <taxon>Mollusca</taxon>
        <taxon>Gastropoda</taxon>
        <taxon>Heterobranchia</taxon>
        <taxon>Euthyneura</taxon>
        <taxon>Panpulmonata</taxon>
        <taxon>Hygrophila</taxon>
        <taxon>Lymnaeoidea</taxon>
        <taxon>Lymnaeidae</taxon>
        <taxon>Lymnaea</taxon>
    </lineage>
</organism>
<keyword evidence="2" id="KW-1133">Transmembrane helix</keyword>
<feature type="transmembrane region" description="Helical" evidence="2">
    <location>
        <begin position="189"/>
        <end position="213"/>
    </location>
</feature>
<evidence type="ECO:0000256" key="1">
    <source>
        <dbReference type="SAM" id="MobiDB-lite"/>
    </source>
</evidence>
<comment type="caution">
    <text evidence="4">The sequence shown here is derived from an EMBL/GenBank/DDBJ whole genome shotgun (WGS) entry which is preliminary data.</text>
</comment>
<sequence length="214" mass="23052">MLTSPFVLVWCLTAVTSSFLPLKQQSKSAVIRVQPGKEVKIRCNGRVCGGSLQGDVVEISMKKWTAAKGTMTVLATLNAQNLTVNLYDLEIAETVSKDINITASGEEPATLQMTTRNVQNDDAYICMVVYVYDMLVTYARCTTRLLVTATPAVPVSTTDTTRRITAPGHGGPPKRSPTDEQDTTGSVSVLMFGVAMMAIPILIIVANLILGILK</sequence>
<feature type="chain" id="PRO_5043348655" description="Ig-like domain-containing protein" evidence="3">
    <location>
        <begin position="19"/>
        <end position="214"/>
    </location>
</feature>
<evidence type="ECO:0008006" key="6">
    <source>
        <dbReference type="Google" id="ProtNLM"/>
    </source>
</evidence>
<evidence type="ECO:0000256" key="3">
    <source>
        <dbReference type="SAM" id="SignalP"/>
    </source>
</evidence>
<protein>
    <recommendedName>
        <fullName evidence="6">Ig-like domain-containing protein</fullName>
    </recommendedName>
</protein>
<gene>
    <name evidence="4" type="ORF">GSLYS_00021838001</name>
</gene>
<keyword evidence="5" id="KW-1185">Reference proteome</keyword>
<reference evidence="4 5" key="1">
    <citation type="submission" date="2024-04" db="EMBL/GenBank/DDBJ databases">
        <authorList>
            <consortium name="Genoscope - CEA"/>
            <person name="William W."/>
        </authorList>
    </citation>
    <scope>NUCLEOTIDE SEQUENCE [LARGE SCALE GENOMIC DNA]</scope>
</reference>
<keyword evidence="2" id="KW-0472">Membrane</keyword>
<evidence type="ECO:0000313" key="5">
    <source>
        <dbReference type="Proteomes" id="UP001497497"/>
    </source>
</evidence>
<feature type="region of interest" description="Disordered" evidence="1">
    <location>
        <begin position="158"/>
        <end position="183"/>
    </location>
</feature>
<keyword evidence="3" id="KW-0732">Signal</keyword>
<keyword evidence="2" id="KW-0812">Transmembrane</keyword>
<evidence type="ECO:0000313" key="4">
    <source>
        <dbReference type="EMBL" id="CAL1548521.1"/>
    </source>
</evidence>
<feature type="signal peptide" evidence="3">
    <location>
        <begin position="1"/>
        <end position="18"/>
    </location>
</feature>
<evidence type="ECO:0000256" key="2">
    <source>
        <dbReference type="SAM" id="Phobius"/>
    </source>
</evidence>
<proteinExistence type="predicted"/>
<dbReference type="Proteomes" id="UP001497497">
    <property type="component" value="Unassembled WGS sequence"/>
</dbReference>
<dbReference type="AlphaFoldDB" id="A0AAV2IN02"/>
<accession>A0AAV2IN02</accession>
<dbReference type="EMBL" id="CAXITT010001404">
    <property type="protein sequence ID" value="CAL1548521.1"/>
    <property type="molecule type" value="Genomic_DNA"/>
</dbReference>